<dbReference type="PANTHER" id="PTHR33620:SF1">
    <property type="entry name" value="UREASE ACCESSORY PROTEIN F"/>
    <property type="match status" value="1"/>
</dbReference>
<dbReference type="RefSeq" id="WP_014322072.1">
    <property type="nucleotide sequence ID" value="NC_016803.1"/>
</dbReference>
<proteinExistence type="inferred from homology"/>
<dbReference type="GO" id="GO:0005737">
    <property type="term" value="C:cytoplasm"/>
    <property type="evidence" value="ECO:0007669"/>
    <property type="project" value="UniProtKB-SubCell"/>
</dbReference>
<dbReference type="Pfam" id="PF01730">
    <property type="entry name" value="UreF"/>
    <property type="match status" value="1"/>
</dbReference>
<dbReference type="OrthoDB" id="9798772at2"/>
<dbReference type="SMR" id="F0JE35"/>
<dbReference type="InterPro" id="IPR002639">
    <property type="entry name" value="UreF"/>
</dbReference>
<protein>
    <recommendedName>
        <fullName evidence="3">Urease accessory protein UreF</fullName>
    </recommendedName>
</protein>
<reference evidence="4 5" key="1">
    <citation type="journal article" date="2011" name="J. Bacteriol.">
        <title>Genome sequence of the mercury-methylating strain Desulfovibrio desulfuricans ND132.</title>
        <authorList>
            <person name="Brown S.D."/>
            <person name="Gilmour C.C."/>
            <person name="Kucken A.M."/>
            <person name="Wall J.D."/>
            <person name="Elias D.A."/>
            <person name="Brandt C.C."/>
            <person name="Podar M."/>
            <person name="Chertkov O."/>
            <person name="Held B."/>
            <person name="Bruce D.C."/>
            <person name="Detter J.C."/>
            <person name="Tapia R."/>
            <person name="Han C.S."/>
            <person name="Goodwin L.A."/>
            <person name="Cheng J.F."/>
            <person name="Pitluck S."/>
            <person name="Woyke T."/>
            <person name="Mikhailova N."/>
            <person name="Ivanova N.N."/>
            <person name="Han J."/>
            <person name="Lucas S."/>
            <person name="Lapidus A.L."/>
            <person name="Land M.L."/>
            <person name="Hauser L.J."/>
            <person name="Palumbo A.V."/>
        </authorList>
    </citation>
    <scope>NUCLEOTIDE SEQUENCE [LARGE SCALE GENOMIC DNA]</scope>
    <source>
        <strain evidence="4 5">ND132</strain>
    </source>
</reference>
<dbReference type="HOGENOM" id="CLU_049215_2_1_7"/>
<dbReference type="InterPro" id="IPR038277">
    <property type="entry name" value="UreF_sf"/>
</dbReference>
<dbReference type="KEGG" id="ddn:DND132_1436"/>
<keyword evidence="2 3" id="KW-0143">Chaperone</keyword>
<evidence type="ECO:0000256" key="1">
    <source>
        <dbReference type="ARBA" id="ARBA00022988"/>
    </source>
</evidence>
<dbReference type="Gene3D" id="1.10.4190.10">
    <property type="entry name" value="Urease accessory protein UreF"/>
    <property type="match status" value="1"/>
</dbReference>
<accession>F0JE35</accession>
<gene>
    <name evidence="3" type="primary">ureF</name>
    <name evidence="4" type="ORF">DND132_1436</name>
</gene>
<keyword evidence="5" id="KW-1185">Reference proteome</keyword>
<evidence type="ECO:0000256" key="2">
    <source>
        <dbReference type="ARBA" id="ARBA00023186"/>
    </source>
</evidence>
<comment type="subunit">
    <text evidence="3">UreD, UreF and UreG form a complex that acts as a GTP-hydrolysis-dependent molecular chaperone, activating the urease apoprotein by helping to assemble the nickel containing metallocenter of UreC. The UreE protein probably delivers the nickel.</text>
</comment>
<dbReference type="HAMAP" id="MF_01385">
    <property type="entry name" value="UreF"/>
    <property type="match status" value="1"/>
</dbReference>
<dbReference type="PIRSF" id="PIRSF009467">
    <property type="entry name" value="Ureas_acces_UreF"/>
    <property type="match status" value="1"/>
</dbReference>
<comment type="function">
    <text evidence="3">Required for maturation of urease via the functional incorporation of the urease nickel metallocenter.</text>
</comment>
<dbReference type="AlphaFoldDB" id="F0JE35"/>
<organism evidence="4 5">
    <name type="scientific">Pseudodesulfovibrio mercurii</name>
    <dbReference type="NCBI Taxonomy" id="641491"/>
    <lineage>
        <taxon>Bacteria</taxon>
        <taxon>Pseudomonadati</taxon>
        <taxon>Thermodesulfobacteriota</taxon>
        <taxon>Desulfovibrionia</taxon>
        <taxon>Desulfovibrionales</taxon>
        <taxon>Desulfovibrionaceae</taxon>
    </lineage>
</organism>
<comment type="subcellular location">
    <subcellularLocation>
        <location evidence="3">Cytoplasm</location>
    </subcellularLocation>
</comment>
<keyword evidence="3" id="KW-0963">Cytoplasm</keyword>
<evidence type="ECO:0000256" key="3">
    <source>
        <dbReference type="HAMAP-Rule" id="MF_01385"/>
    </source>
</evidence>
<evidence type="ECO:0000313" key="5">
    <source>
        <dbReference type="Proteomes" id="UP000007845"/>
    </source>
</evidence>
<sequence precursor="true">MRPSPQLLRLLQLASPALPVGAFAYSQGLEWGAEHGLEDEAAAASWIFGVMEHGPARLDLPCLIRMHRAWLDDDEAEVRRWSARLLASRETAELRQEELQTGAALARLLRDLDLDEAGAWTTFPRRTFAALFALAGARWGIETGDLSAALLFAWAENQAAAAIKLVPLGQTSGQRILSGAAGLIPGLVELALELPDAEVGGTAPGQVMASALHEIQRTRLFRS</sequence>
<dbReference type="STRING" id="641491.DND132_1436"/>
<dbReference type="Proteomes" id="UP000007845">
    <property type="component" value="Chromosome"/>
</dbReference>
<dbReference type="EMBL" id="CP003220">
    <property type="protein sequence ID" value="EGB14644.1"/>
    <property type="molecule type" value="Genomic_DNA"/>
</dbReference>
<evidence type="ECO:0000313" key="4">
    <source>
        <dbReference type="EMBL" id="EGB14644.1"/>
    </source>
</evidence>
<dbReference type="GO" id="GO:0016151">
    <property type="term" value="F:nickel cation binding"/>
    <property type="evidence" value="ECO:0007669"/>
    <property type="project" value="UniProtKB-UniRule"/>
</dbReference>
<comment type="similarity">
    <text evidence="3">Belongs to the UreF family.</text>
</comment>
<name>F0JE35_9BACT</name>
<dbReference type="eggNOG" id="COG0830">
    <property type="taxonomic scope" value="Bacteria"/>
</dbReference>
<keyword evidence="1 3" id="KW-0996">Nickel insertion</keyword>
<dbReference type="PANTHER" id="PTHR33620">
    <property type="entry name" value="UREASE ACCESSORY PROTEIN F"/>
    <property type="match status" value="1"/>
</dbReference>